<comment type="caution">
    <text evidence="2">The sequence shown here is derived from an EMBL/GenBank/DDBJ whole genome shotgun (WGS) entry which is preliminary data.</text>
</comment>
<evidence type="ECO:0000256" key="1">
    <source>
        <dbReference type="SAM" id="Phobius"/>
    </source>
</evidence>
<proteinExistence type="predicted"/>
<protein>
    <submittedName>
        <fullName evidence="2">Uncharacterized protein</fullName>
    </submittedName>
</protein>
<dbReference type="Proteomes" id="UP001279734">
    <property type="component" value="Unassembled WGS sequence"/>
</dbReference>
<keyword evidence="1" id="KW-1133">Transmembrane helix</keyword>
<sequence>MSQRLAMKVQEWLSFFLGTRLPFILSLRGERLSFHQACTCQNRISNSMREINGFNCTTEVTVCSIGKISSHLLSIEGLFRMIPSAISLEIAPCSSFASCLRNPAYILVPFLYSFGIFVVGHLQICRFRRDVSIGYQDEWLLSSPSVFPKYCSFTISN</sequence>
<name>A0AAD3S3E7_NEPGR</name>
<keyword evidence="1" id="KW-0812">Transmembrane</keyword>
<reference evidence="2" key="1">
    <citation type="submission" date="2023-05" db="EMBL/GenBank/DDBJ databases">
        <title>Nepenthes gracilis genome sequencing.</title>
        <authorList>
            <person name="Fukushima K."/>
        </authorList>
    </citation>
    <scope>NUCLEOTIDE SEQUENCE</scope>
    <source>
        <strain evidence="2">SING2019-196</strain>
    </source>
</reference>
<evidence type="ECO:0000313" key="3">
    <source>
        <dbReference type="Proteomes" id="UP001279734"/>
    </source>
</evidence>
<keyword evidence="3" id="KW-1185">Reference proteome</keyword>
<accession>A0AAD3S3E7</accession>
<feature type="transmembrane region" description="Helical" evidence="1">
    <location>
        <begin position="103"/>
        <end position="122"/>
    </location>
</feature>
<gene>
    <name evidence="2" type="ORF">Nepgr_005581</name>
</gene>
<keyword evidence="1" id="KW-0472">Membrane</keyword>
<dbReference type="AlphaFoldDB" id="A0AAD3S3E7"/>
<dbReference type="EMBL" id="BSYO01000004">
    <property type="protein sequence ID" value="GMH03742.1"/>
    <property type="molecule type" value="Genomic_DNA"/>
</dbReference>
<evidence type="ECO:0000313" key="2">
    <source>
        <dbReference type="EMBL" id="GMH03742.1"/>
    </source>
</evidence>
<organism evidence="2 3">
    <name type="scientific">Nepenthes gracilis</name>
    <name type="common">Slender pitcher plant</name>
    <dbReference type="NCBI Taxonomy" id="150966"/>
    <lineage>
        <taxon>Eukaryota</taxon>
        <taxon>Viridiplantae</taxon>
        <taxon>Streptophyta</taxon>
        <taxon>Embryophyta</taxon>
        <taxon>Tracheophyta</taxon>
        <taxon>Spermatophyta</taxon>
        <taxon>Magnoliopsida</taxon>
        <taxon>eudicotyledons</taxon>
        <taxon>Gunneridae</taxon>
        <taxon>Pentapetalae</taxon>
        <taxon>Caryophyllales</taxon>
        <taxon>Nepenthaceae</taxon>
        <taxon>Nepenthes</taxon>
    </lineage>
</organism>